<keyword evidence="1" id="KW-0418">Kinase</keyword>
<proteinExistence type="predicted"/>
<gene>
    <name evidence="1" type="ORF">H9831_11395</name>
</gene>
<dbReference type="GO" id="GO:0016301">
    <property type="term" value="F:kinase activity"/>
    <property type="evidence" value="ECO:0007669"/>
    <property type="project" value="UniProtKB-KW"/>
</dbReference>
<evidence type="ECO:0000313" key="1">
    <source>
        <dbReference type="EMBL" id="HIY61262.1"/>
    </source>
</evidence>
<dbReference type="AlphaFoldDB" id="A0A9D1YU78"/>
<dbReference type="Pfam" id="PF13189">
    <property type="entry name" value="Cytidylate_kin2"/>
    <property type="match status" value="1"/>
</dbReference>
<dbReference type="Gene3D" id="3.40.50.300">
    <property type="entry name" value="P-loop containing nucleotide triphosphate hydrolases"/>
    <property type="match status" value="1"/>
</dbReference>
<reference evidence="1" key="2">
    <citation type="submission" date="2021-04" db="EMBL/GenBank/DDBJ databases">
        <authorList>
            <person name="Gilroy R."/>
        </authorList>
    </citation>
    <scope>NUCLEOTIDE SEQUENCE</scope>
    <source>
        <strain evidence="1">ChiSxjej3B15-24422</strain>
    </source>
</reference>
<dbReference type="Proteomes" id="UP000824007">
    <property type="component" value="Unassembled WGS sequence"/>
</dbReference>
<comment type="caution">
    <text evidence="1">The sequence shown here is derived from an EMBL/GenBank/DDBJ whole genome shotgun (WGS) entry which is preliminary data.</text>
</comment>
<dbReference type="SUPFAM" id="SSF52540">
    <property type="entry name" value="P-loop containing nucleoside triphosphate hydrolases"/>
    <property type="match status" value="1"/>
</dbReference>
<accession>A0A9D1YU78</accession>
<organism evidence="1 2">
    <name type="scientific">Candidatus Eisenbergiella pullistercoris</name>
    <dbReference type="NCBI Taxonomy" id="2838555"/>
    <lineage>
        <taxon>Bacteria</taxon>
        <taxon>Bacillati</taxon>
        <taxon>Bacillota</taxon>
        <taxon>Clostridia</taxon>
        <taxon>Lachnospirales</taxon>
        <taxon>Lachnospiraceae</taxon>
        <taxon>Eisenbergiella</taxon>
    </lineage>
</organism>
<sequence>MKKFSVVISRQFGSLGRPIAKEMSEILGVEYYDRDIVTMVAKEHNITIREVSNLEEKSSRYAFMKFPLGNGTVTAQDKIFDSTARIIRELAEKESCIIVGRCADAILGDNPDNVNIFIYAPYEERLVNCVNELGMEPKEARKMIRDVDKARNAFHMRYAKYKPNDTNHMDVMINSSLLGVKGTAEYLCEMVKKRFADEPEE</sequence>
<evidence type="ECO:0000313" key="2">
    <source>
        <dbReference type="Proteomes" id="UP000824007"/>
    </source>
</evidence>
<name>A0A9D1YU78_9FIRM</name>
<dbReference type="EMBL" id="DXDD01000141">
    <property type="protein sequence ID" value="HIY61262.1"/>
    <property type="molecule type" value="Genomic_DNA"/>
</dbReference>
<protein>
    <submittedName>
        <fullName evidence="1">Cytidylate kinase-like family protein</fullName>
    </submittedName>
</protein>
<reference evidence="1" key="1">
    <citation type="journal article" date="2021" name="PeerJ">
        <title>Extensive microbial diversity within the chicken gut microbiome revealed by metagenomics and culture.</title>
        <authorList>
            <person name="Gilroy R."/>
            <person name="Ravi A."/>
            <person name="Getino M."/>
            <person name="Pursley I."/>
            <person name="Horton D.L."/>
            <person name="Alikhan N.F."/>
            <person name="Baker D."/>
            <person name="Gharbi K."/>
            <person name="Hall N."/>
            <person name="Watson M."/>
            <person name="Adriaenssens E.M."/>
            <person name="Foster-Nyarko E."/>
            <person name="Jarju S."/>
            <person name="Secka A."/>
            <person name="Antonio M."/>
            <person name="Oren A."/>
            <person name="Chaudhuri R.R."/>
            <person name="La Ragione R."/>
            <person name="Hildebrand F."/>
            <person name="Pallen M.J."/>
        </authorList>
    </citation>
    <scope>NUCLEOTIDE SEQUENCE</scope>
    <source>
        <strain evidence="1">ChiSxjej3B15-24422</strain>
    </source>
</reference>
<keyword evidence="1" id="KW-0808">Transferase</keyword>
<dbReference type="InterPro" id="IPR027417">
    <property type="entry name" value="P-loop_NTPase"/>
</dbReference>